<dbReference type="InterPro" id="IPR000408">
    <property type="entry name" value="Reg_chr_condens"/>
</dbReference>
<dbReference type="SUPFAM" id="SSF50985">
    <property type="entry name" value="RCC1/BLIP-II"/>
    <property type="match status" value="1"/>
</dbReference>
<proteinExistence type="predicted"/>
<dbReference type="AlphaFoldDB" id="A0A9D2NFH6"/>
<evidence type="ECO:0000313" key="1">
    <source>
        <dbReference type="EMBL" id="HJC23020.1"/>
    </source>
</evidence>
<protein>
    <submittedName>
        <fullName evidence="1">Uncharacterized protein</fullName>
    </submittedName>
</protein>
<dbReference type="Pfam" id="PF00415">
    <property type="entry name" value="RCC1"/>
    <property type="match status" value="1"/>
</dbReference>
<sequence>MLPAQASIKAHYTTNIGDPSNLYQIDENGTLWGCGYNNYGQLGQGTQDDDFHEEMVKIAENVVHVDYSQSGFVIWLTEDKELYGCGMAATGALLGREGWKKMWSAAP</sequence>
<gene>
    <name evidence="1" type="ORF">H9761_04865</name>
</gene>
<dbReference type="Gene3D" id="2.130.10.30">
    <property type="entry name" value="Regulator of chromosome condensation 1/beta-lactamase-inhibitor protein II"/>
    <property type="match status" value="1"/>
</dbReference>
<dbReference type="Proteomes" id="UP000823891">
    <property type="component" value="Unassembled WGS sequence"/>
</dbReference>
<comment type="caution">
    <text evidence="1">The sequence shown here is derived from an EMBL/GenBank/DDBJ whole genome shotgun (WGS) entry which is preliminary data.</text>
</comment>
<dbReference type="EMBL" id="DWWS01000018">
    <property type="protein sequence ID" value="HJC23020.1"/>
    <property type="molecule type" value="Genomic_DNA"/>
</dbReference>
<dbReference type="InterPro" id="IPR009091">
    <property type="entry name" value="RCC1/BLIP-II"/>
</dbReference>
<reference evidence="1" key="1">
    <citation type="journal article" date="2021" name="PeerJ">
        <title>Extensive microbial diversity within the chicken gut microbiome revealed by metagenomics and culture.</title>
        <authorList>
            <person name="Gilroy R."/>
            <person name="Ravi A."/>
            <person name="Getino M."/>
            <person name="Pursley I."/>
            <person name="Horton D.L."/>
            <person name="Alikhan N.F."/>
            <person name="Baker D."/>
            <person name="Gharbi K."/>
            <person name="Hall N."/>
            <person name="Watson M."/>
            <person name="Adriaenssens E.M."/>
            <person name="Foster-Nyarko E."/>
            <person name="Jarju S."/>
            <person name="Secka A."/>
            <person name="Antonio M."/>
            <person name="Oren A."/>
            <person name="Chaudhuri R.R."/>
            <person name="La Ragione R."/>
            <person name="Hildebrand F."/>
            <person name="Pallen M.J."/>
        </authorList>
    </citation>
    <scope>NUCLEOTIDE SEQUENCE</scope>
    <source>
        <strain evidence="1">USAMLcec2-132</strain>
    </source>
</reference>
<reference evidence="1" key="2">
    <citation type="submission" date="2021-04" db="EMBL/GenBank/DDBJ databases">
        <authorList>
            <person name="Gilroy R."/>
        </authorList>
    </citation>
    <scope>NUCLEOTIDE SEQUENCE</scope>
    <source>
        <strain evidence="1">USAMLcec2-132</strain>
    </source>
</reference>
<accession>A0A9D2NFH6</accession>
<organism evidence="1 2">
    <name type="scientific">Candidatus Eisenbergiella merdavium</name>
    <dbReference type="NCBI Taxonomy" id="2838551"/>
    <lineage>
        <taxon>Bacteria</taxon>
        <taxon>Bacillati</taxon>
        <taxon>Bacillota</taxon>
        <taxon>Clostridia</taxon>
        <taxon>Lachnospirales</taxon>
        <taxon>Lachnospiraceae</taxon>
        <taxon>Eisenbergiella</taxon>
    </lineage>
</organism>
<evidence type="ECO:0000313" key="2">
    <source>
        <dbReference type="Proteomes" id="UP000823891"/>
    </source>
</evidence>
<name>A0A9D2NFH6_9FIRM</name>